<keyword evidence="3" id="KW-1185">Reference proteome</keyword>
<dbReference type="Pfam" id="PF03551">
    <property type="entry name" value="PadR"/>
    <property type="match status" value="1"/>
</dbReference>
<reference evidence="2 3" key="1">
    <citation type="submission" date="2016-10" db="EMBL/GenBank/DDBJ databases">
        <authorList>
            <person name="de Groot N.N."/>
        </authorList>
    </citation>
    <scope>NUCLEOTIDE SEQUENCE [LARGE SCALE GENOMIC DNA]</scope>
    <source>
        <strain evidence="2 3">DSM 46701</strain>
    </source>
</reference>
<feature type="domain" description="Transcription regulator PadR N-terminal" evidence="1">
    <location>
        <begin position="7"/>
        <end position="77"/>
    </location>
</feature>
<proteinExistence type="predicted"/>
<keyword evidence="2" id="KW-0238">DNA-binding</keyword>
<dbReference type="SUPFAM" id="SSF46785">
    <property type="entry name" value="Winged helix' DNA-binding domain"/>
    <property type="match status" value="1"/>
</dbReference>
<dbReference type="OrthoDB" id="9783723at2"/>
<dbReference type="Gene3D" id="1.10.10.10">
    <property type="entry name" value="Winged helix-like DNA-binding domain superfamily/Winged helix DNA-binding domain"/>
    <property type="match status" value="1"/>
</dbReference>
<evidence type="ECO:0000259" key="1">
    <source>
        <dbReference type="Pfam" id="PF03551"/>
    </source>
</evidence>
<dbReference type="RefSeq" id="WP_089965784.1">
    <property type="nucleotide sequence ID" value="NZ_FOCQ01000003.1"/>
</dbReference>
<sequence>MSVKHAILGLLYEKPRHGYEIKTGFEQMVHQQWPLNSGQVYTTLERLVRDRLVEPLGEDVRDRKQYRITEAGKQELRRWLLEPVQKSLLKDEMFFKWLCARKMGFPEIDKMIMNQKKKMMETILQLTQLQAQLDREQHGDMILLIEGGLLHLEADLKWLQCLEEEGSSPAWEVQHEKKRE</sequence>
<evidence type="ECO:0000313" key="2">
    <source>
        <dbReference type="EMBL" id="SEM92534.1"/>
    </source>
</evidence>
<dbReference type="EMBL" id="FOCQ01000003">
    <property type="protein sequence ID" value="SEM92534.1"/>
    <property type="molecule type" value="Genomic_DNA"/>
</dbReference>
<dbReference type="GO" id="GO:0003677">
    <property type="term" value="F:DNA binding"/>
    <property type="evidence" value="ECO:0007669"/>
    <property type="project" value="UniProtKB-KW"/>
</dbReference>
<evidence type="ECO:0000313" key="3">
    <source>
        <dbReference type="Proteomes" id="UP000199695"/>
    </source>
</evidence>
<gene>
    <name evidence="2" type="ORF">SAMN05444955_103199</name>
</gene>
<name>A0A1H8CDM8_9BACL</name>
<dbReference type="InterPro" id="IPR036390">
    <property type="entry name" value="WH_DNA-bd_sf"/>
</dbReference>
<dbReference type="Proteomes" id="UP000199695">
    <property type="component" value="Unassembled WGS sequence"/>
</dbReference>
<dbReference type="InterPro" id="IPR036388">
    <property type="entry name" value="WH-like_DNA-bd_sf"/>
</dbReference>
<protein>
    <submittedName>
        <fullName evidence="2">DNA-binding transcriptional regulator, PadR family</fullName>
    </submittedName>
</protein>
<dbReference type="AlphaFoldDB" id="A0A1H8CDM8"/>
<accession>A0A1H8CDM8</accession>
<dbReference type="PANTHER" id="PTHR43252">
    <property type="entry name" value="TRANSCRIPTIONAL REGULATOR YQJI"/>
    <property type="match status" value="1"/>
</dbReference>
<organism evidence="2 3">
    <name type="scientific">Lihuaxuella thermophila</name>
    <dbReference type="NCBI Taxonomy" id="1173111"/>
    <lineage>
        <taxon>Bacteria</taxon>
        <taxon>Bacillati</taxon>
        <taxon>Bacillota</taxon>
        <taxon>Bacilli</taxon>
        <taxon>Bacillales</taxon>
        <taxon>Thermoactinomycetaceae</taxon>
        <taxon>Lihuaxuella</taxon>
    </lineage>
</organism>
<dbReference type="PANTHER" id="PTHR43252:SF6">
    <property type="entry name" value="NEGATIVE TRANSCRIPTION REGULATOR PADR"/>
    <property type="match status" value="1"/>
</dbReference>
<dbReference type="STRING" id="1173111.SAMN05444955_103199"/>
<dbReference type="InterPro" id="IPR005149">
    <property type="entry name" value="Tscrpt_reg_PadR_N"/>
</dbReference>